<name>A0A0F7L9K1_9VIRU</name>
<reference evidence="2" key="1">
    <citation type="journal article" date="2015" name="Front. Microbiol.">
        <title>Combining genomic sequencing methods to explore viral diversity and reveal potential virus-host interactions.</title>
        <authorList>
            <person name="Chow C.E."/>
            <person name="Winget D.M."/>
            <person name="White R.A.III."/>
            <person name="Hallam S.J."/>
            <person name="Suttle C.A."/>
        </authorList>
    </citation>
    <scope>NUCLEOTIDE SEQUENCE</scope>
    <source>
        <strain evidence="2">Oxic1_6</strain>
    </source>
</reference>
<evidence type="ECO:0000256" key="1">
    <source>
        <dbReference type="SAM" id="MobiDB-lite"/>
    </source>
</evidence>
<protein>
    <submittedName>
        <fullName evidence="2">Uncharacterized protein</fullName>
    </submittedName>
</protein>
<dbReference type="EMBL" id="KR029601">
    <property type="protein sequence ID" value="AKH48062.1"/>
    <property type="molecule type" value="Genomic_DNA"/>
</dbReference>
<evidence type="ECO:0000313" key="2">
    <source>
        <dbReference type="EMBL" id="AKH48062.1"/>
    </source>
</evidence>
<organism evidence="2">
    <name type="scientific">uncultured marine virus</name>
    <dbReference type="NCBI Taxonomy" id="186617"/>
    <lineage>
        <taxon>Viruses</taxon>
        <taxon>environmental samples</taxon>
    </lineage>
</organism>
<feature type="compositionally biased region" description="Basic and acidic residues" evidence="1">
    <location>
        <begin position="34"/>
        <end position="59"/>
    </location>
</feature>
<proteinExistence type="predicted"/>
<reference evidence="2" key="2">
    <citation type="submission" date="2015-03" db="EMBL/GenBank/DDBJ databases">
        <authorList>
            <person name="Chow C.-E.T."/>
            <person name="Winget D.M."/>
            <person name="White R.A.III."/>
            <person name="Hallam S.J."/>
            <person name="Suttle C.A."/>
        </authorList>
    </citation>
    <scope>NUCLEOTIDE SEQUENCE</scope>
    <source>
        <strain evidence="2">Oxic1_6</strain>
    </source>
</reference>
<sequence length="59" mass="6717">MRRERPNTHPPHTQRQDAPVRAAIGRQGTPTSRPRPDTSRKENEAPAEAHRANLTGERR</sequence>
<feature type="region of interest" description="Disordered" evidence="1">
    <location>
        <begin position="1"/>
        <end position="59"/>
    </location>
</feature>
<accession>A0A0F7L9K1</accession>